<dbReference type="OrthoDB" id="582354at2"/>
<sequence length="146" mass="15398">MTSTGSRTRKPKPDHAPPDVHGITTAATPGADPSTMPPPPPDTLTGTPVSATTMDVSAPRPPQLDPQGISAPAAGWVYGRVITHLWSYDASTGVWAWVDGIGWKRLAPNSEFGHSHMALLATMATHGNLTVDYHEDASGRIDQVLA</sequence>
<feature type="region of interest" description="Disordered" evidence="1">
    <location>
        <begin position="1"/>
        <end position="67"/>
    </location>
</feature>
<proteinExistence type="predicted"/>
<comment type="caution">
    <text evidence="2">The sequence shown here is derived from an EMBL/GenBank/DDBJ whole genome shotgun (WGS) entry which is preliminary data.</text>
</comment>
<reference evidence="2 3" key="1">
    <citation type="submission" date="2019-03" db="EMBL/GenBank/DDBJ databases">
        <title>Genomic Encyclopedia of Type Strains, Phase IV (KMG-IV): sequencing the most valuable type-strain genomes for metagenomic binning, comparative biology and taxonomic classification.</title>
        <authorList>
            <person name="Goeker M."/>
        </authorList>
    </citation>
    <scope>NUCLEOTIDE SEQUENCE [LARGE SCALE GENOMIC DNA]</scope>
    <source>
        <strain evidence="2 3">DSM 45361</strain>
    </source>
</reference>
<keyword evidence="3" id="KW-1185">Reference proteome</keyword>
<name>A0A4R6SKJ6_LABRH</name>
<dbReference type="AlphaFoldDB" id="A0A4R6SKJ6"/>
<dbReference type="Proteomes" id="UP000295444">
    <property type="component" value="Unassembled WGS sequence"/>
</dbReference>
<dbReference type="EMBL" id="SNXZ01000001">
    <property type="protein sequence ID" value="TDQ04599.1"/>
    <property type="molecule type" value="Genomic_DNA"/>
</dbReference>
<evidence type="ECO:0000256" key="1">
    <source>
        <dbReference type="SAM" id="MobiDB-lite"/>
    </source>
</evidence>
<evidence type="ECO:0000313" key="2">
    <source>
        <dbReference type="EMBL" id="TDQ04599.1"/>
    </source>
</evidence>
<gene>
    <name evidence="2" type="ORF">EV186_101551</name>
</gene>
<accession>A0A4R6SKJ6</accession>
<dbReference type="RefSeq" id="WP_133847476.1">
    <property type="nucleotide sequence ID" value="NZ_SNXZ01000001.1"/>
</dbReference>
<protein>
    <submittedName>
        <fullName evidence="2">Uncharacterized protein</fullName>
    </submittedName>
</protein>
<organism evidence="2 3">
    <name type="scientific">Labedaea rhizosphaerae</name>
    <dbReference type="NCBI Taxonomy" id="598644"/>
    <lineage>
        <taxon>Bacteria</taxon>
        <taxon>Bacillati</taxon>
        <taxon>Actinomycetota</taxon>
        <taxon>Actinomycetes</taxon>
        <taxon>Pseudonocardiales</taxon>
        <taxon>Pseudonocardiaceae</taxon>
        <taxon>Labedaea</taxon>
    </lineage>
</organism>
<evidence type="ECO:0000313" key="3">
    <source>
        <dbReference type="Proteomes" id="UP000295444"/>
    </source>
</evidence>